<evidence type="ECO:0000313" key="5">
    <source>
        <dbReference type="Proteomes" id="UP001396898"/>
    </source>
</evidence>
<keyword evidence="2" id="KW-0472">Membrane</keyword>
<keyword evidence="5" id="KW-1185">Reference proteome</keyword>
<reference evidence="4 5" key="1">
    <citation type="submission" date="2023-01" db="EMBL/GenBank/DDBJ databases">
        <title>Analysis of 21 Apiospora genomes using comparative genomics revels a genus with tremendous synthesis potential of carbohydrate active enzymes and secondary metabolites.</title>
        <authorList>
            <person name="Sorensen T."/>
        </authorList>
    </citation>
    <scope>NUCLEOTIDE SEQUENCE [LARGE SCALE GENOMIC DNA]</scope>
    <source>
        <strain evidence="4 5">CBS 20057</strain>
    </source>
</reference>
<evidence type="ECO:0000256" key="2">
    <source>
        <dbReference type="SAM" id="Phobius"/>
    </source>
</evidence>
<gene>
    <name evidence="4" type="ORF">PG991_006550</name>
</gene>
<organism evidence="4 5">
    <name type="scientific">Apiospora marii</name>
    <dbReference type="NCBI Taxonomy" id="335849"/>
    <lineage>
        <taxon>Eukaryota</taxon>
        <taxon>Fungi</taxon>
        <taxon>Dikarya</taxon>
        <taxon>Ascomycota</taxon>
        <taxon>Pezizomycotina</taxon>
        <taxon>Sordariomycetes</taxon>
        <taxon>Xylariomycetidae</taxon>
        <taxon>Amphisphaeriales</taxon>
        <taxon>Apiosporaceae</taxon>
        <taxon>Apiospora</taxon>
    </lineage>
</organism>
<feature type="region of interest" description="Disordered" evidence="1">
    <location>
        <begin position="418"/>
        <end position="451"/>
    </location>
</feature>
<sequence length="1135" mass="127322">MQDVIDPIPEVDLRTFAPARLREFIAVSPSQESLQRYRNLVSRIGNLLLEYLQRRDAERTRYHSLVIRPAIFGSSEDDARLWMVLCCEDHLRRHMKRFFNQQQVKELCEPQDRPDLAIKVYISKPAVPLARVVAQLPVSVISGFAHNNELCGAPLWIFNPETSATRQVTLGGVIQVTREGEKQYFGLTVGHAAEELTRTSDDPEPVTRSQSESDSSSTESDGSEPTPSFGGEDLRVDSRVSPPQVRERDGPWNSNSMMLTVHQAIADPEAGTYLDWALVDLGHLPNHMEVYNEGGRRVDGQRLLPVFPSSQDIENAQGSAVVVMSPGGPKSGTISLFPSKLLLHPGRAFVDTCIVHLDDPYVFSLGDSGSWVINSETGHVYGHLVAADELGGGHVVPILDTFEDIKTQLDATVVALPGLPGRNPGSEADSASLPPRYAPYPHGNPRRRERQPDLMVCSPPLLYALRSVIRYYSELGLTKDFPTFGWPYPALVHHYDELKDYATECGSRRGSIPCALKRDIPEHVRLLLDYLDTTVMDQVNAEKERNQRGMFTFEFAWVSLKPGTTILYDKNCSFLPRRGVFPFAAPPNGIEWPDLPSRGPFVALSCRSDVPGAHLDIGGWKMEYDGHQLGRILYGARIFPFAGPKEMPWRVLEPASWQEEEDPMEASQGETVGPRQSGNPPFSVTDSVANGRSYWDVIQRIQCWQFKGLSAEYPQVEIDSVVIVDHRQALDEHPQEGVPPLMSDVDLVFWQPHCPCQTCNENPPAPNQPPDRERDFERYCRIDPEPGQTLTRHQCLLCPTSTWAFDLNTHVWRKSLPSYLFKDCIRSAPMDELVMDEARKRLIMRLVEARRDGLVLHLYGGPGLGKTFTAECIAQHTRRPLRTLSSSDVLDASVGHKMSPMEVIRSANRWGTILHFRDGDGLLAERASSSGAPSSRKERFRAAFRDILDTNQGLVILETNRVDDLSEDIISKTHARLHLGPFSESQRRKVWVTICDNYAATRHVYLDAVARNIISVPRVKALKWNGTDMMRVIESAVALAAQDDHDSTEIHVARKELELMLELSGNGGRPSTGTDYRPLRLAMRTAAAIAVASVVVSIFIWNLPINWVHYPQSSQWYPNVMRDRLNGVIGFRMEV</sequence>
<feature type="compositionally biased region" description="Polar residues" evidence="1">
    <location>
        <begin position="668"/>
        <end position="685"/>
    </location>
</feature>
<proteinExistence type="predicted"/>
<dbReference type="InterPro" id="IPR027417">
    <property type="entry name" value="P-loop_NTPase"/>
</dbReference>
<dbReference type="SUPFAM" id="SSF52540">
    <property type="entry name" value="P-loop containing nucleoside triphosphate hydrolases"/>
    <property type="match status" value="1"/>
</dbReference>
<keyword evidence="2" id="KW-1133">Transmembrane helix</keyword>
<protein>
    <recommendedName>
        <fullName evidence="3">ATPase AAA-type core domain-containing protein</fullName>
    </recommendedName>
</protein>
<dbReference type="PANTHER" id="PTHR46411:SF4">
    <property type="entry name" value="AAA+ ATPASE DOMAIN-CONTAINING PROTEIN"/>
    <property type="match status" value="1"/>
</dbReference>
<dbReference type="Proteomes" id="UP001396898">
    <property type="component" value="Unassembled WGS sequence"/>
</dbReference>
<keyword evidence="2" id="KW-0812">Transmembrane</keyword>
<feature type="transmembrane region" description="Helical" evidence="2">
    <location>
        <begin position="1081"/>
        <end position="1103"/>
    </location>
</feature>
<feature type="region of interest" description="Disordered" evidence="1">
    <location>
        <begin position="194"/>
        <end position="254"/>
    </location>
</feature>
<dbReference type="Gene3D" id="3.40.50.300">
    <property type="entry name" value="P-loop containing nucleotide triphosphate hydrolases"/>
    <property type="match status" value="1"/>
</dbReference>
<dbReference type="EMBL" id="JAQQWI010000008">
    <property type="protein sequence ID" value="KAK8023311.1"/>
    <property type="molecule type" value="Genomic_DNA"/>
</dbReference>
<comment type="caution">
    <text evidence="4">The sequence shown here is derived from an EMBL/GenBank/DDBJ whole genome shotgun (WGS) entry which is preliminary data.</text>
</comment>
<feature type="domain" description="ATPase AAA-type core" evidence="3">
    <location>
        <begin position="858"/>
        <end position="976"/>
    </location>
</feature>
<evidence type="ECO:0000259" key="3">
    <source>
        <dbReference type="Pfam" id="PF00004"/>
    </source>
</evidence>
<accession>A0ABR1RZG0</accession>
<feature type="compositionally biased region" description="Low complexity" evidence="1">
    <location>
        <begin position="209"/>
        <end position="228"/>
    </location>
</feature>
<dbReference type="Pfam" id="PF00004">
    <property type="entry name" value="AAA"/>
    <property type="match status" value="1"/>
</dbReference>
<dbReference type="PANTHER" id="PTHR46411">
    <property type="entry name" value="FAMILY ATPASE, PUTATIVE-RELATED"/>
    <property type="match status" value="1"/>
</dbReference>
<feature type="region of interest" description="Disordered" evidence="1">
    <location>
        <begin position="656"/>
        <end position="685"/>
    </location>
</feature>
<name>A0ABR1RZG0_9PEZI</name>
<evidence type="ECO:0000313" key="4">
    <source>
        <dbReference type="EMBL" id="KAK8023311.1"/>
    </source>
</evidence>
<evidence type="ECO:0000256" key="1">
    <source>
        <dbReference type="SAM" id="MobiDB-lite"/>
    </source>
</evidence>
<dbReference type="InterPro" id="IPR003959">
    <property type="entry name" value="ATPase_AAA_core"/>
</dbReference>